<sequence length="385" mass="44344">MKWSNKGHQYDELGNGFKNKKIIIYGAAATGQEFYEEIKFLNAVEAFVDRNKSVQESGCKGLPVISVSELAKRKDDVIVVITVLGYNGMMVHSQLMHLGFELGRNCFYYDTFVNYYLSIYALYACGITYFPSISFLLTTACNLNCKGCLNFTKQNKNRRHYELEDLKKNADAFFKHVDYVGKFHMSGGEPFYYPHYEELLEYIGSKYGMQVRDFYTATNGTVVPRESLVQALKKYDVFVEVDDYRETLPGKIMKNDEIIDILCKNGIRHSDRGAGYWINLDPENQDNSNLSEDDLGIWYDTCNNPFASIHNGKLYSCNYDDYAKEARLVAESALDYLDLTKDEVDKKVLLEFRQGFTDRGYTNFCKRCAGHEMTNQKHIPVAEQY</sequence>
<organism evidence="7 8">
    <name type="scientific">Pseudobutyrivibrio ruminis DSM 9787</name>
    <dbReference type="NCBI Taxonomy" id="1123011"/>
    <lineage>
        <taxon>Bacteria</taxon>
        <taxon>Bacillati</taxon>
        <taxon>Bacillota</taxon>
        <taxon>Clostridia</taxon>
        <taxon>Lachnospirales</taxon>
        <taxon>Lachnospiraceae</taxon>
        <taxon>Pseudobutyrivibrio</taxon>
    </lineage>
</organism>
<dbReference type="InterPro" id="IPR007197">
    <property type="entry name" value="rSAM"/>
</dbReference>
<evidence type="ECO:0000256" key="1">
    <source>
        <dbReference type="ARBA" id="ARBA00022691"/>
    </source>
</evidence>
<dbReference type="RefSeq" id="WP_179670673.1">
    <property type="nucleotide sequence ID" value="NZ_OBMR01000004.1"/>
</dbReference>
<dbReference type="Pfam" id="PF04055">
    <property type="entry name" value="Radical_SAM"/>
    <property type="match status" value="1"/>
</dbReference>
<accession>A0A285S025</accession>
<dbReference type="SUPFAM" id="SSF102114">
    <property type="entry name" value="Radical SAM enzymes"/>
    <property type="match status" value="1"/>
</dbReference>
<dbReference type="GO" id="GO:0046872">
    <property type="term" value="F:metal ion binding"/>
    <property type="evidence" value="ECO:0007669"/>
    <property type="project" value="UniProtKB-KW"/>
</dbReference>
<evidence type="ECO:0000256" key="5">
    <source>
        <dbReference type="SAM" id="Phobius"/>
    </source>
</evidence>
<gene>
    <name evidence="7" type="ORF">SAMN02910411_1437</name>
</gene>
<dbReference type="Proteomes" id="UP000219563">
    <property type="component" value="Unassembled WGS sequence"/>
</dbReference>
<keyword evidence="1" id="KW-0949">S-adenosyl-L-methionine</keyword>
<protein>
    <submittedName>
        <fullName evidence="7">4Fe-4S single cluster domain-containing protein</fullName>
    </submittedName>
</protein>
<dbReference type="InterPro" id="IPR058240">
    <property type="entry name" value="rSAM_sf"/>
</dbReference>
<dbReference type="Gene3D" id="3.40.50.720">
    <property type="entry name" value="NAD(P)-binding Rossmann-like Domain"/>
    <property type="match status" value="1"/>
</dbReference>
<dbReference type="GO" id="GO:0051536">
    <property type="term" value="F:iron-sulfur cluster binding"/>
    <property type="evidence" value="ECO:0007669"/>
    <property type="project" value="UniProtKB-KW"/>
</dbReference>
<feature type="domain" description="Radical SAM core" evidence="6">
    <location>
        <begin position="137"/>
        <end position="237"/>
    </location>
</feature>
<reference evidence="7 8" key="1">
    <citation type="submission" date="2017-08" db="EMBL/GenBank/DDBJ databases">
        <authorList>
            <person name="de Groot N.N."/>
        </authorList>
    </citation>
    <scope>NUCLEOTIDE SEQUENCE [LARGE SCALE GENOMIC DNA]</scope>
    <source>
        <strain evidence="7 8">DSM 9787</strain>
    </source>
</reference>
<keyword evidence="5" id="KW-0812">Transmembrane</keyword>
<evidence type="ECO:0000313" key="7">
    <source>
        <dbReference type="EMBL" id="SOB98391.1"/>
    </source>
</evidence>
<keyword evidence="4" id="KW-0411">Iron-sulfur</keyword>
<dbReference type="PANTHER" id="PTHR11228:SF7">
    <property type="entry name" value="PQQA PEPTIDE CYCLASE"/>
    <property type="match status" value="1"/>
</dbReference>
<dbReference type="SUPFAM" id="SSF53335">
    <property type="entry name" value="S-adenosyl-L-methionine-dependent methyltransferases"/>
    <property type="match status" value="1"/>
</dbReference>
<feature type="transmembrane region" description="Helical" evidence="5">
    <location>
        <begin position="77"/>
        <end position="95"/>
    </location>
</feature>
<dbReference type="EMBL" id="OBMR01000004">
    <property type="protein sequence ID" value="SOB98391.1"/>
    <property type="molecule type" value="Genomic_DNA"/>
</dbReference>
<keyword evidence="5" id="KW-0472">Membrane</keyword>
<dbReference type="SFLD" id="SFLDS00029">
    <property type="entry name" value="Radical_SAM"/>
    <property type="match status" value="1"/>
</dbReference>
<dbReference type="InterPro" id="IPR013785">
    <property type="entry name" value="Aldolase_TIM"/>
</dbReference>
<dbReference type="InterPro" id="IPR050377">
    <property type="entry name" value="Radical_SAM_PqqE_MftC-like"/>
</dbReference>
<dbReference type="Gene3D" id="3.20.20.70">
    <property type="entry name" value="Aldolase class I"/>
    <property type="match status" value="1"/>
</dbReference>
<dbReference type="AlphaFoldDB" id="A0A285S025"/>
<keyword evidence="5" id="KW-1133">Transmembrane helix</keyword>
<dbReference type="CDD" id="cd01335">
    <property type="entry name" value="Radical_SAM"/>
    <property type="match status" value="1"/>
</dbReference>
<keyword evidence="3" id="KW-0408">Iron</keyword>
<evidence type="ECO:0000256" key="3">
    <source>
        <dbReference type="ARBA" id="ARBA00023004"/>
    </source>
</evidence>
<dbReference type="InterPro" id="IPR029063">
    <property type="entry name" value="SAM-dependent_MTases_sf"/>
</dbReference>
<name>A0A285S025_9FIRM</name>
<evidence type="ECO:0000313" key="8">
    <source>
        <dbReference type="Proteomes" id="UP000219563"/>
    </source>
</evidence>
<keyword evidence="2" id="KW-0479">Metal-binding</keyword>
<dbReference type="PANTHER" id="PTHR11228">
    <property type="entry name" value="RADICAL SAM DOMAIN PROTEIN"/>
    <property type="match status" value="1"/>
</dbReference>
<evidence type="ECO:0000256" key="4">
    <source>
        <dbReference type="ARBA" id="ARBA00023014"/>
    </source>
</evidence>
<feature type="transmembrane region" description="Helical" evidence="5">
    <location>
        <begin position="115"/>
        <end position="137"/>
    </location>
</feature>
<proteinExistence type="predicted"/>
<evidence type="ECO:0000259" key="6">
    <source>
        <dbReference type="Pfam" id="PF04055"/>
    </source>
</evidence>
<evidence type="ECO:0000256" key="2">
    <source>
        <dbReference type="ARBA" id="ARBA00022723"/>
    </source>
</evidence>
<dbReference type="SFLD" id="SFLDG01067">
    <property type="entry name" value="SPASM/twitch_domain_containing"/>
    <property type="match status" value="1"/>
</dbReference>
<dbReference type="GO" id="GO:0003824">
    <property type="term" value="F:catalytic activity"/>
    <property type="evidence" value="ECO:0007669"/>
    <property type="project" value="InterPro"/>
</dbReference>